<dbReference type="InterPro" id="IPR001296">
    <property type="entry name" value="Glyco_trans_1"/>
</dbReference>
<feature type="domain" description="Glycosyltransferase subfamily 4-like N-terminal" evidence="2">
    <location>
        <begin position="14"/>
        <end position="162"/>
    </location>
</feature>
<accession>C6LGC0</accession>
<gene>
    <name evidence="3" type="ORF">BRYFOR_07680</name>
</gene>
<dbReference type="OrthoDB" id="9801609at2"/>
<name>C6LGC0_9FIRM</name>
<dbReference type="Pfam" id="PF00534">
    <property type="entry name" value="Glycos_transf_1"/>
    <property type="match status" value="1"/>
</dbReference>
<dbReference type="PANTHER" id="PTHR12526:SF572">
    <property type="entry name" value="BLL5144 PROTEIN"/>
    <property type="match status" value="1"/>
</dbReference>
<dbReference type="STRING" id="168384.SAMN05660368_03122"/>
<keyword evidence="3" id="KW-0328">Glycosyltransferase</keyword>
<dbReference type="PANTHER" id="PTHR12526">
    <property type="entry name" value="GLYCOSYLTRANSFERASE"/>
    <property type="match status" value="1"/>
</dbReference>
<reference evidence="3" key="1">
    <citation type="submission" date="2009-07" db="EMBL/GenBank/DDBJ databases">
        <authorList>
            <person name="Weinstock G."/>
            <person name="Sodergren E."/>
            <person name="Clifton S."/>
            <person name="Fulton L."/>
            <person name="Fulton B."/>
            <person name="Courtney L."/>
            <person name="Fronick C."/>
            <person name="Harrison M."/>
            <person name="Strong C."/>
            <person name="Farmer C."/>
            <person name="Delahaunty K."/>
            <person name="Markovic C."/>
            <person name="Hall O."/>
            <person name="Minx P."/>
            <person name="Tomlinson C."/>
            <person name="Mitreva M."/>
            <person name="Nelson J."/>
            <person name="Hou S."/>
            <person name="Wollam A."/>
            <person name="Pepin K.H."/>
            <person name="Johnson M."/>
            <person name="Bhonagiri V."/>
            <person name="Nash W.E."/>
            <person name="Warren W."/>
            <person name="Chinwalla A."/>
            <person name="Mardis E.R."/>
            <person name="Wilson R.K."/>
        </authorList>
    </citation>
    <scope>NUCLEOTIDE SEQUENCE [LARGE SCALE GENOMIC DNA]</scope>
    <source>
        <strain evidence="3">DSM 14469</strain>
    </source>
</reference>
<dbReference type="EC" id="2.4.-.-" evidence="3"/>
<dbReference type="Pfam" id="PF13439">
    <property type="entry name" value="Glyco_transf_4"/>
    <property type="match status" value="1"/>
</dbReference>
<sequence>MNILLMARIIAKTGVGNHVKQLSEELVNQGHKVWVIASTNEMAIGQTGGVLFEQVELRSKKPITIIKTLKRIHQIIVDNQIEIVHCHHRMAGLYMKWYNLHWSIPYIWTLHLAPIPCDPIHRMMTSYGKRAIAISYEVGEFLKDDLKIPQKDIRYVLNGVDEKTLLPVTKEEKKQLRKQMGIPVDKTVVALHSRIDPVKNHEAVVEAVGMLTPDDREKLIVLCSGEKSGAYYEMLQKRICELSISDCFHFCGWVKAETIIGASDALMLPSLKEGFGLNCIEAMFMRVPVFRTKTCGYRDMQDYCVGMEDVAAQTVLKHLRGILSGEFLDEDRINFAEAFVRKKCTVKAMTEHTVAVYEDVLREIV</sequence>
<dbReference type="eggNOG" id="COG0438">
    <property type="taxonomic scope" value="Bacteria"/>
</dbReference>
<dbReference type="SUPFAM" id="SSF53756">
    <property type="entry name" value="UDP-Glycosyltransferase/glycogen phosphorylase"/>
    <property type="match status" value="1"/>
</dbReference>
<comment type="caution">
    <text evidence="3">The sequence shown here is derived from an EMBL/GenBank/DDBJ whole genome shotgun (WGS) entry which is preliminary data.</text>
</comment>
<proteinExistence type="predicted"/>
<evidence type="ECO:0000259" key="1">
    <source>
        <dbReference type="Pfam" id="PF00534"/>
    </source>
</evidence>
<protein>
    <submittedName>
        <fullName evidence="3">Glycosyltransferase, group 1 family protein</fullName>
        <ecNumber evidence="3">2.4.-.-</ecNumber>
    </submittedName>
</protein>
<dbReference type="AlphaFoldDB" id="C6LGC0"/>
<keyword evidence="4" id="KW-1185">Reference proteome</keyword>
<evidence type="ECO:0000313" key="4">
    <source>
        <dbReference type="Proteomes" id="UP000005561"/>
    </source>
</evidence>
<dbReference type="RefSeq" id="WP_006862465.1">
    <property type="nucleotide sequence ID" value="NZ_ACCL02000011.1"/>
</dbReference>
<dbReference type="InterPro" id="IPR028098">
    <property type="entry name" value="Glyco_trans_4-like_N"/>
</dbReference>
<dbReference type="Proteomes" id="UP000005561">
    <property type="component" value="Unassembled WGS sequence"/>
</dbReference>
<feature type="domain" description="Glycosyl transferase family 1" evidence="1">
    <location>
        <begin position="173"/>
        <end position="300"/>
    </location>
</feature>
<dbReference type="CDD" id="cd03801">
    <property type="entry name" value="GT4_PimA-like"/>
    <property type="match status" value="1"/>
</dbReference>
<keyword evidence="3" id="KW-0808">Transferase</keyword>
<dbReference type="Gene3D" id="3.40.50.2000">
    <property type="entry name" value="Glycogen Phosphorylase B"/>
    <property type="match status" value="2"/>
</dbReference>
<dbReference type="GO" id="GO:0016757">
    <property type="term" value="F:glycosyltransferase activity"/>
    <property type="evidence" value="ECO:0007669"/>
    <property type="project" value="UniProtKB-KW"/>
</dbReference>
<evidence type="ECO:0000259" key="2">
    <source>
        <dbReference type="Pfam" id="PF13439"/>
    </source>
</evidence>
<dbReference type="EMBL" id="ACCL02000011">
    <property type="protein sequence ID" value="EET60484.1"/>
    <property type="molecule type" value="Genomic_DNA"/>
</dbReference>
<organism evidence="3 4">
    <name type="scientific">Marvinbryantia formatexigens DSM 14469</name>
    <dbReference type="NCBI Taxonomy" id="478749"/>
    <lineage>
        <taxon>Bacteria</taxon>
        <taxon>Bacillati</taxon>
        <taxon>Bacillota</taxon>
        <taxon>Clostridia</taxon>
        <taxon>Lachnospirales</taxon>
        <taxon>Lachnospiraceae</taxon>
        <taxon>Marvinbryantia</taxon>
    </lineage>
</organism>
<evidence type="ECO:0000313" key="3">
    <source>
        <dbReference type="EMBL" id="EET60484.1"/>
    </source>
</evidence>